<feature type="region of interest" description="Disordered" evidence="10">
    <location>
        <begin position="1058"/>
        <end position="1119"/>
    </location>
</feature>
<evidence type="ECO:0000256" key="2">
    <source>
        <dbReference type="ARBA" id="ARBA00004123"/>
    </source>
</evidence>
<dbReference type="GO" id="GO:0046872">
    <property type="term" value="F:metal ion binding"/>
    <property type="evidence" value="ECO:0007669"/>
    <property type="project" value="UniProtKB-KW"/>
</dbReference>
<dbReference type="GO" id="GO:0051539">
    <property type="term" value="F:4 iron, 4 sulfur cluster binding"/>
    <property type="evidence" value="ECO:0007669"/>
    <property type="project" value="UniProtKB-KW"/>
</dbReference>
<dbReference type="GO" id="GO:0141166">
    <property type="term" value="P:chromosomal 5-methylcytosine DNA demethylation pathway"/>
    <property type="evidence" value="ECO:0007669"/>
    <property type="project" value="InterPro"/>
</dbReference>
<comment type="subcellular location">
    <subcellularLocation>
        <location evidence="2">Nucleus</location>
    </subcellularLocation>
</comment>
<dbReference type="FunFam" id="1.10.1670.10:FF:000004">
    <property type="entry name" value="DNA glycosylase/AP lyase ROS1"/>
    <property type="match status" value="1"/>
</dbReference>
<accession>A0AAN8VUR7</accession>
<dbReference type="SUPFAM" id="SSF48150">
    <property type="entry name" value="DNA-glycosylase"/>
    <property type="match status" value="1"/>
</dbReference>
<protein>
    <recommendedName>
        <fullName evidence="11">HhH-GPD domain-containing protein</fullName>
    </recommendedName>
</protein>
<keyword evidence="8" id="KW-0238">DNA-binding</keyword>
<organism evidence="12 13">
    <name type="scientific">Dillenia turbinata</name>
    <dbReference type="NCBI Taxonomy" id="194707"/>
    <lineage>
        <taxon>Eukaryota</taxon>
        <taxon>Viridiplantae</taxon>
        <taxon>Streptophyta</taxon>
        <taxon>Embryophyta</taxon>
        <taxon>Tracheophyta</taxon>
        <taxon>Spermatophyta</taxon>
        <taxon>Magnoliopsida</taxon>
        <taxon>eudicotyledons</taxon>
        <taxon>Gunneridae</taxon>
        <taxon>Pentapetalae</taxon>
        <taxon>Dilleniales</taxon>
        <taxon>Dilleniaceae</taxon>
        <taxon>Dillenia</taxon>
    </lineage>
</organism>
<feature type="compositionally biased region" description="Basic and acidic residues" evidence="10">
    <location>
        <begin position="128"/>
        <end position="138"/>
    </location>
</feature>
<evidence type="ECO:0000313" key="12">
    <source>
        <dbReference type="EMBL" id="KAK6936157.1"/>
    </source>
</evidence>
<evidence type="ECO:0000256" key="1">
    <source>
        <dbReference type="ARBA" id="ARBA00001966"/>
    </source>
</evidence>
<feature type="region of interest" description="Disordered" evidence="10">
    <location>
        <begin position="97"/>
        <end position="243"/>
    </location>
</feature>
<dbReference type="GO" id="GO:0005634">
    <property type="term" value="C:nucleus"/>
    <property type="evidence" value="ECO:0007669"/>
    <property type="project" value="UniProtKB-SubCell"/>
</dbReference>
<dbReference type="InterPro" id="IPR044811">
    <property type="entry name" value="DME/ROS1"/>
</dbReference>
<gene>
    <name evidence="12" type="ORF">RJ641_033187</name>
</gene>
<keyword evidence="9" id="KW-0539">Nucleus</keyword>
<dbReference type="InterPro" id="IPR003651">
    <property type="entry name" value="Endonuclease3_FeS-loop_motif"/>
</dbReference>
<name>A0AAN8VUR7_9MAGN</name>
<dbReference type="GO" id="GO:0019104">
    <property type="term" value="F:DNA N-glycosylase activity"/>
    <property type="evidence" value="ECO:0007669"/>
    <property type="project" value="InterPro"/>
</dbReference>
<feature type="region of interest" description="Disordered" evidence="10">
    <location>
        <begin position="989"/>
        <end position="1031"/>
    </location>
</feature>
<evidence type="ECO:0000313" key="13">
    <source>
        <dbReference type="Proteomes" id="UP001370490"/>
    </source>
</evidence>
<keyword evidence="5" id="KW-0479">Metal-binding</keyword>
<evidence type="ECO:0000256" key="8">
    <source>
        <dbReference type="ARBA" id="ARBA00023125"/>
    </source>
</evidence>
<dbReference type="Proteomes" id="UP001370490">
    <property type="component" value="Unassembled WGS sequence"/>
</dbReference>
<dbReference type="PANTHER" id="PTHR46213">
    <property type="entry name" value="TRANSCRIPTIONAL ACTIVATOR DEMETER"/>
    <property type="match status" value="1"/>
</dbReference>
<dbReference type="PANTHER" id="PTHR46213:SF13">
    <property type="entry name" value="DEMETER-LIKE PROTEIN 2-RELATED"/>
    <property type="match status" value="1"/>
</dbReference>
<evidence type="ECO:0000256" key="9">
    <source>
        <dbReference type="ARBA" id="ARBA00023242"/>
    </source>
</evidence>
<feature type="compositionally biased region" description="Basic residues" evidence="10">
    <location>
        <begin position="188"/>
        <end position="201"/>
    </location>
</feature>
<keyword evidence="6" id="KW-0408">Iron</keyword>
<dbReference type="GO" id="GO:0003677">
    <property type="term" value="F:DNA binding"/>
    <property type="evidence" value="ECO:0007669"/>
    <property type="project" value="UniProtKB-KW"/>
</dbReference>
<keyword evidence="13" id="KW-1185">Reference proteome</keyword>
<evidence type="ECO:0000259" key="11">
    <source>
        <dbReference type="SMART" id="SM00478"/>
    </source>
</evidence>
<keyword evidence="7" id="KW-0411">Iron-sulfur</keyword>
<comment type="cofactor">
    <cofactor evidence="1">
        <name>[4Fe-4S] cluster</name>
        <dbReference type="ChEBI" id="CHEBI:49883"/>
    </cofactor>
</comment>
<sequence>MEVSNENIFKTQSCWIPSTPAETVPARRQPQRQNQECCQFDWNTNPSDLEGEELCCPCSSSKYIGTRKFNVDSLDSNAAVRAGWKSVSLAELLGASSPASAPSTLTAAQHSAVGKSPVRNESGLGSNAKDDMETREQGGKNGVANSHIGRNETHSVPSEESARAPSTPFPTQKQNARSTPTNSDQNKKPRQKVRRKIHRPKILIEDRHKRPPKKPPVTPCRSVPKERPEGKRKYVRKSNSKPLTTPAQDVLEAAVSLDVEVAAKACKRKLNFDPGIKPQEESMVPVVDGENNPRIDLENYQQDKRAAPVVFHQYHRRKRHAAKSSSLKMWSANATSEVQVLHAGDDNDLKSRSNLQHNGSNECTVQDIANKACAIASCTQREGILVQLPTVIVKSKEDDAMMEATPSQIMQEGYTTVNQNHDGQSLNVLSQETACGKENTLELMSQIGTKLLNGHSSPKSQNTALEQNKLCFTNQTGCFYNRLEAYEKKFQELRRPRTSRKAGRCWRLFFPERCKKRRTRRNPNVADAFWFTLATDNNKRKVMGSAIKTKSLNLSSAPQHTRGKLHSGFNNDDRQGQTEFASTNFQMGKSSMERQLLMQPSNCLQTLRHFSRIEIKTKKRSIRSTRWRSRTSLAALPICNRLPPPRRFLERQALEVFHVPQTCSDMLVASDHDETMTTSQREMGPFRKIVDFDHTMRAGLQQMGEDHLAPTMVMDTTNHDKEMIKSQSEMGTFPRIVESNHSKKAGSRKKHKDNVALTDLRGLNVMLPMEIIDIIQRLEYLTINDGGGELILLNQNKQNTLVPYEGPFDPTKKKQPLPKVVLDQDTIREWNLLMGIESDEGVEQETSKEKVQWWKEERAVFRGRVDSFIARMHLILGDRRFSPWKGSVLDSVVGVFLTQNVSDHLSSSAFMSLAARFPLRSTPKQACCEDEELPNSQESSGSNEGAVRQACDGSSIAENGERIVNVVNISTHMKSTRTDTRSTTLAEAEYIKTKDMTPLQTSHGIETYTDSDPESHQKASFEPSRVESSTTLTGPLHFEESTLLQEFYEQLSCDQKEETVKSEPKKSPVHKPPSCIDSDLKDQKTRAEREQTGSSETPTSEMSTSKCKKGKNDKTEEEKINWDNLRTTYSARSNQERSSDTMDSVDWEAVRRADVNEVAKAILERGMNNVLAARIKDFLDRLAKEHGELDLEWLRDVPSDKVKDFLLSIRGLGLKSVECVRLLTLRHLAFPVDTNVGRIAVRLGWVPLEPLPEQLQIHLLEQYPLMDSIQKYLWPRFCTIDRRILYELHYQMITFGKVFCTKRQPNCNVCPMRGDCRHFASAFASARLALPGPQEKSIVGSTAPVVAMEEPVILPLPETNMYPESRSTNTCEPIIEEPASPEPMQPEKDERDIEDFDYEDSDGIPTIKLNIEEFKENLQNFMEKFVEEGEVSKALVAITSEAVSIPTPALKYVSRLRTEHQVYELPDSHPLLKDLEPRQPDDPCPYLLAIWATTGEPSTLSSPAKESCHCGELEELCTDKMCPQNNIQNENSIPGTILSQPAVYRFSLHSEHLYKHLSELQQP</sequence>
<proteinExistence type="inferred from homology"/>
<evidence type="ECO:0000256" key="3">
    <source>
        <dbReference type="ARBA" id="ARBA00005646"/>
    </source>
</evidence>
<dbReference type="Gene3D" id="1.10.340.30">
    <property type="entry name" value="Hypothetical protein, domain 2"/>
    <property type="match status" value="1"/>
</dbReference>
<dbReference type="SMART" id="SM00525">
    <property type="entry name" value="FES"/>
    <property type="match status" value="1"/>
</dbReference>
<feature type="compositionally biased region" description="Basic and acidic residues" evidence="10">
    <location>
        <begin position="223"/>
        <end position="232"/>
    </location>
</feature>
<dbReference type="GO" id="GO:0035514">
    <property type="term" value="F:DNA demethylase activity"/>
    <property type="evidence" value="ECO:0007669"/>
    <property type="project" value="InterPro"/>
</dbReference>
<feature type="compositionally biased region" description="Low complexity" evidence="10">
    <location>
        <begin position="1092"/>
        <end position="1105"/>
    </location>
</feature>
<keyword evidence="4" id="KW-0004">4Fe-4S</keyword>
<feature type="domain" description="HhH-GPD" evidence="11">
    <location>
        <begin position="1129"/>
        <end position="1298"/>
    </location>
</feature>
<dbReference type="InterPro" id="IPR003265">
    <property type="entry name" value="HhH-GPD_domain"/>
</dbReference>
<feature type="compositionally biased region" description="Low complexity" evidence="10">
    <location>
        <begin position="97"/>
        <end position="108"/>
    </location>
</feature>
<dbReference type="GO" id="GO:0006284">
    <property type="term" value="P:base-excision repair"/>
    <property type="evidence" value="ECO:0007669"/>
    <property type="project" value="InterPro"/>
</dbReference>
<evidence type="ECO:0000256" key="4">
    <source>
        <dbReference type="ARBA" id="ARBA00022485"/>
    </source>
</evidence>
<dbReference type="InterPro" id="IPR011257">
    <property type="entry name" value="DNA_glycosylase"/>
</dbReference>
<evidence type="ECO:0000256" key="7">
    <source>
        <dbReference type="ARBA" id="ARBA00023014"/>
    </source>
</evidence>
<feature type="region of interest" description="Disordered" evidence="10">
    <location>
        <begin position="928"/>
        <end position="950"/>
    </location>
</feature>
<evidence type="ECO:0000256" key="10">
    <source>
        <dbReference type="SAM" id="MobiDB-lite"/>
    </source>
</evidence>
<dbReference type="SMART" id="SM00478">
    <property type="entry name" value="ENDO3c"/>
    <property type="match status" value="1"/>
</dbReference>
<evidence type="ECO:0000256" key="6">
    <source>
        <dbReference type="ARBA" id="ARBA00023004"/>
    </source>
</evidence>
<dbReference type="CDD" id="cd00056">
    <property type="entry name" value="ENDO3c"/>
    <property type="match status" value="1"/>
</dbReference>
<comment type="caution">
    <text evidence="12">The sequence shown here is derived from an EMBL/GenBank/DDBJ whole genome shotgun (WGS) entry which is preliminary data.</text>
</comment>
<comment type="similarity">
    <text evidence="3">Belongs to the DNA glycosylase family. DEMETER subfamily.</text>
</comment>
<dbReference type="GO" id="GO:0003906">
    <property type="term" value="F:DNA-(apurinic or apyrimidinic site) endonuclease activity"/>
    <property type="evidence" value="ECO:0007669"/>
    <property type="project" value="UniProtKB-ARBA"/>
</dbReference>
<feature type="compositionally biased region" description="Polar residues" evidence="10">
    <location>
        <begin position="998"/>
        <end position="1010"/>
    </location>
</feature>
<feature type="compositionally biased region" description="Basic and acidic residues" evidence="10">
    <location>
        <begin position="1078"/>
        <end position="1091"/>
    </location>
</feature>
<evidence type="ECO:0000256" key="5">
    <source>
        <dbReference type="ARBA" id="ARBA00022723"/>
    </source>
</evidence>
<dbReference type="EMBL" id="JBAMMX010000007">
    <property type="protein sequence ID" value="KAK6936157.1"/>
    <property type="molecule type" value="Genomic_DNA"/>
</dbReference>
<reference evidence="12 13" key="1">
    <citation type="submission" date="2023-12" db="EMBL/GenBank/DDBJ databases">
        <title>A high-quality genome assembly for Dillenia turbinata (Dilleniales).</title>
        <authorList>
            <person name="Chanderbali A."/>
        </authorList>
    </citation>
    <scope>NUCLEOTIDE SEQUENCE [LARGE SCALE GENOMIC DNA]</scope>
    <source>
        <strain evidence="12">LSX21</strain>
        <tissue evidence="12">Leaf</tissue>
    </source>
</reference>
<feature type="compositionally biased region" description="Basic and acidic residues" evidence="10">
    <location>
        <begin position="1110"/>
        <end position="1119"/>
    </location>
</feature>
<feature type="compositionally biased region" description="Polar residues" evidence="10">
    <location>
        <begin position="169"/>
        <end position="184"/>
    </location>
</feature>
<feature type="compositionally biased region" description="Polar residues" evidence="10">
    <location>
        <begin position="934"/>
        <end position="943"/>
    </location>
</feature>
<dbReference type="Gene3D" id="1.10.1670.10">
    <property type="entry name" value="Helix-hairpin-Helix base-excision DNA repair enzymes (C-terminal)"/>
    <property type="match status" value="1"/>
</dbReference>
<dbReference type="InterPro" id="IPR023170">
    <property type="entry name" value="HhH_base_excis_C"/>
</dbReference>